<proteinExistence type="predicted"/>
<evidence type="ECO:0000313" key="1">
    <source>
        <dbReference type="EMBL" id="CAE7440779.1"/>
    </source>
</evidence>
<evidence type="ECO:0000313" key="2">
    <source>
        <dbReference type="Proteomes" id="UP000601435"/>
    </source>
</evidence>
<comment type="caution">
    <text evidence="1">The sequence shown here is derived from an EMBL/GenBank/DDBJ whole genome shotgun (WGS) entry which is preliminary data.</text>
</comment>
<gene>
    <name evidence="1" type="ORF">SNEC2469_LOCUS12119</name>
</gene>
<dbReference type="InterPro" id="IPR029063">
    <property type="entry name" value="SAM-dependent_MTases_sf"/>
</dbReference>
<sequence length="323" mass="36304">DASKTRLTAAAGSLKVFWQVVKKHHPNSLVCGTVKEDLAAVASRARTLEGPTSPVYVTHGKFLSRKKIPLFVLECTPALDMGMVEDTHEDYDLYQLFLTPQDCGHAGTARERTYVIGSHKERTSCKQDPFQMLEKCRRKMRTVRTQPKDYMVADPWEISLEAMTVINRRKMSWTPHAMGENVDLRGLLTTREQAALQEYEAEYRRRYAKDPSADKNLVLFLGDNPSYSLIWSAVSKRIPTLRMNSRTGLLWLPSRNRWMVARERLATLGWPVTLDMASGMGAPLVEARDYLRAAELAGNAMSLPCVALAQLIALACFAPMAAQ</sequence>
<keyword evidence="2" id="KW-1185">Reference proteome</keyword>
<dbReference type="Proteomes" id="UP000601435">
    <property type="component" value="Unassembled WGS sequence"/>
</dbReference>
<dbReference type="AlphaFoldDB" id="A0A812RIS9"/>
<organism evidence="1 2">
    <name type="scientific">Symbiodinium necroappetens</name>
    <dbReference type="NCBI Taxonomy" id="1628268"/>
    <lineage>
        <taxon>Eukaryota</taxon>
        <taxon>Sar</taxon>
        <taxon>Alveolata</taxon>
        <taxon>Dinophyceae</taxon>
        <taxon>Suessiales</taxon>
        <taxon>Symbiodiniaceae</taxon>
        <taxon>Symbiodinium</taxon>
    </lineage>
</organism>
<dbReference type="EMBL" id="CAJNJA010019189">
    <property type="protein sequence ID" value="CAE7440779.1"/>
    <property type="molecule type" value="Genomic_DNA"/>
</dbReference>
<protein>
    <submittedName>
        <fullName evidence="1">Uncharacterized protein</fullName>
    </submittedName>
</protein>
<dbReference type="OrthoDB" id="407296at2759"/>
<name>A0A812RIS9_9DINO</name>
<reference evidence="1" key="1">
    <citation type="submission" date="2021-02" db="EMBL/GenBank/DDBJ databases">
        <authorList>
            <person name="Dougan E. K."/>
            <person name="Rhodes N."/>
            <person name="Thang M."/>
            <person name="Chan C."/>
        </authorList>
    </citation>
    <scope>NUCLEOTIDE SEQUENCE</scope>
</reference>
<accession>A0A812RIS9</accession>
<dbReference type="SUPFAM" id="SSF53335">
    <property type="entry name" value="S-adenosyl-L-methionine-dependent methyltransferases"/>
    <property type="match status" value="1"/>
</dbReference>
<feature type="non-terminal residue" evidence="1">
    <location>
        <position position="323"/>
    </location>
</feature>